<organism evidence="3 4">
    <name type="scientific">Halogeometricum luteum</name>
    <dbReference type="NCBI Taxonomy" id="2950537"/>
    <lineage>
        <taxon>Archaea</taxon>
        <taxon>Methanobacteriati</taxon>
        <taxon>Methanobacteriota</taxon>
        <taxon>Stenosarchaea group</taxon>
        <taxon>Halobacteria</taxon>
        <taxon>Halobacteriales</taxon>
        <taxon>Haloferacaceae</taxon>
        <taxon>Halogeometricum</taxon>
    </lineage>
</organism>
<reference evidence="3 4" key="1">
    <citation type="submission" date="2022-06" db="EMBL/GenBank/DDBJ databases">
        <title>Halogeometricum sp. a new haloarchaeum isolate from saline soil.</title>
        <authorList>
            <person name="Strakova D."/>
            <person name="Galisteo C."/>
            <person name="Sanchez-Porro C."/>
            <person name="Ventosa A."/>
        </authorList>
    </citation>
    <scope>NUCLEOTIDE SEQUENCE [LARGE SCALE GENOMIC DNA]</scope>
    <source>
        <strain evidence="4">S3BR25-2</strain>
    </source>
</reference>
<dbReference type="RefSeq" id="WP_310928397.1">
    <property type="nucleotide sequence ID" value="NZ_JAMQOQ010000002.1"/>
</dbReference>
<keyword evidence="2" id="KW-0472">Membrane</keyword>
<comment type="caution">
    <text evidence="3">The sequence shown here is derived from an EMBL/GenBank/DDBJ whole genome shotgun (WGS) entry which is preliminary data.</text>
</comment>
<gene>
    <name evidence="3" type="ORF">NDI79_10350</name>
</gene>
<accession>A0ABU2G1B5</accession>
<evidence type="ECO:0000313" key="3">
    <source>
        <dbReference type="EMBL" id="MDS0294572.1"/>
    </source>
</evidence>
<name>A0ABU2G1B5_9EURY</name>
<evidence type="ECO:0000256" key="2">
    <source>
        <dbReference type="SAM" id="Phobius"/>
    </source>
</evidence>
<keyword evidence="2" id="KW-0812">Transmembrane</keyword>
<dbReference type="EMBL" id="JAMQOQ010000002">
    <property type="protein sequence ID" value="MDS0294572.1"/>
    <property type="molecule type" value="Genomic_DNA"/>
</dbReference>
<sequence length="123" mass="13529">MDWQVGFALFLSAFCIVAPTLLYVGLVRGLERLRDDPFVEQVLLQMDEYEGENGRGSDDRKGNRRSNRGAWRAFAPSLPGSDADGRDRRDGRAVGGGPTCSRCGAPNPEYTRFCGVCLAKITK</sequence>
<feature type="region of interest" description="Disordered" evidence="1">
    <location>
        <begin position="50"/>
        <end position="99"/>
    </location>
</feature>
<evidence type="ECO:0000313" key="4">
    <source>
        <dbReference type="Proteomes" id="UP001254813"/>
    </source>
</evidence>
<keyword evidence="2" id="KW-1133">Transmembrane helix</keyword>
<feature type="transmembrane region" description="Helical" evidence="2">
    <location>
        <begin position="6"/>
        <end position="26"/>
    </location>
</feature>
<feature type="compositionally biased region" description="Basic and acidic residues" evidence="1">
    <location>
        <begin position="83"/>
        <end position="92"/>
    </location>
</feature>
<feature type="compositionally biased region" description="Basic and acidic residues" evidence="1">
    <location>
        <begin position="52"/>
        <end position="61"/>
    </location>
</feature>
<dbReference type="Proteomes" id="UP001254813">
    <property type="component" value="Unassembled WGS sequence"/>
</dbReference>
<protein>
    <submittedName>
        <fullName evidence="3">Zinc ribbon domain-containing protein</fullName>
    </submittedName>
</protein>
<proteinExistence type="predicted"/>
<keyword evidence="4" id="KW-1185">Reference proteome</keyword>
<evidence type="ECO:0000256" key="1">
    <source>
        <dbReference type="SAM" id="MobiDB-lite"/>
    </source>
</evidence>